<dbReference type="PANTHER" id="PTHR21666:SF289">
    <property type="entry name" value="L-ALA--D-GLU ENDOPEPTIDASE"/>
    <property type="match status" value="1"/>
</dbReference>
<protein>
    <submittedName>
        <fullName evidence="4">Peptidase M23</fullName>
    </submittedName>
</protein>
<reference evidence="4 5" key="1">
    <citation type="journal article" date="2009" name="Stand. Genomic Sci.">
        <title>Complete genome sequence of Desulfotomaculum acetoxidans type strain (5575).</title>
        <authorList>
            <person name="Spring S."/>
            <person name="Lapidus A."/>
            <person name="Schroder M."/>
            <person name="Gleim D."/>
            <person name="Sims D."/>
            <person name="Meincke L."/>
            <person name="Glavina Del Rio T."/>
            <person name="Tice H."/>
            <person name="Copeland A."/>
            <person name="Cheng J.F."/>
            <person name="Lucas S."/>
            <person name="Chen F."/>
            <person name="Nolan M."/>
            <person name="Bruce D."/>
            <person name="Goodwin L."/>
            <person name="Pitluck S."/>
            <person name="Ivanova N."/>
            <person name="Mavromatis K."/>
            <person name="Mikhailova N."/>
            <person name="Pati A."/>
            <person name="Chen A."/>
            <person name="Palaniappan K."/>
            <person name="Land M."/>
            <person name="Hauser L."/>
            <person name="Chang Y.J."/>
            <person name="Jeffries C.D."/>
            <person name="Chain P."/>
            <person name="Saunders E."/>
            <person name="Brettin T."/>
            <person name="Detter J.C."/>
            <person name="Goker M."/>
            <person name="Bristow J."/>
            <person name="Eisen J.A."/>
            <person name="Markowitz V."/>
            <person name="Hugenholtz P."/>
            <person name="Kyrpides N.C."/>
            <person name="Klenk H.P."/>
            <person name="Han C."/>
        </authorList>
    </citation>
    <scope>NUCLEOTIDE SEQUENCE [LARGE SCALE GENOMIC DNA]</scope>
    <source>
        <strain evidence="5">ATCC 49208 / DSM 771 / VKM B-1644</strain>
    </source>
</reference>
<feature type="domain" description="M23ase beta-sheet core" evidence="3">
    <location>
        <begin position="151"/>
        <end position="245"/>
    </location>
</feature>
<dbReference type="InterPro" id="IPR016047">
    <property type="entry name" value="M23ase_b-sheet_dom"/>
</dbReference>
<dbReference type="PANTHER" id="PTHR21666">
    <property type="entry name" value="PEPTIDASE-RELATED"/>
    <property type="match status" value="1"/>
</dbReference>
<dbReference type="AlphaFoldDB" id="C8W5R1"/>
<dbReference type="CDD" id="cd12797">
    <property type="entry name" value="M23_peptidase"/>
    <property type="match status" value="1"/>
</dbReference>
<accession>C8W5R1</accession>
<dbReference type="STRING" id="485916.Dtox_3330"/>
<dbReference type="GO" id="GO:0004222">
    <property type="term" value="F:metalloendopeptidase activity"/>
    <property type="evidence" value="ECO:0007669"/>
    <property type="project" value="TreeGrafter"/>
</dbReference>
<evidence type="ECO:0000256" key="2">
    <source>
        <dbReference type="SAM" id="Phobius"/>
    </source>
</evidence>
<dbReference type="OrthoDB" id="9814460at2"/>
<keyword evidence="5" id="KW-1185">Reference proteome</keyword>
<keyword evidence="1" id="KW-0732">Signal</keyword>
<evidence type="ECO:0000313" key="5">
    <source>
        <dbReference type="Proteomes" id="UP000002217"/>
    </source>
</evidence>
<dbReference type="InterPro" id="IPR050570">
    <property type="entry name" value="Cell_wall_metabolism_enzyme"/>
</dbReference>
<keyword evidence="2" id="KW-1133">Transmembrane helix</keyword>
<evidence type="ECO:0000256" key="1">
    <source>
        <dbReference type="ARBA" id="ARBA00022729"/>
    </source>
</evidence>
<dbReference type="EMBL" id="CP001720">
    <property type="protein sequence ID" value="ACV64061.1"/>
    <property type="molecule type" value="Genomic_DNA"/>
</dbReference>
<dbReference type="Proteomes" id="UP000002217">
    <property type="component" value="Chromosome"/>
</dbReference>
<dbReference type="RefSeq" id="WP_015758751.1">
    <property type="nucleotide sequence ID" value="NC_013216.1"/>
</dbReference>
<dbReference type="SUPFAM" id="SSF51261">
    <property type="entry name" value="Duplicated hybrid motif"/>
    <property type="match status" value="1"/>
</dbReference>
<evidence type="ECO:0000313" key="4">
    <source>
        <dbReference type="EMBL" id="ACV64061.1"/>
    </source>
</evidence>
<dbReference type="KEGG" id="dae:Dtox_3330"/>
<evidence type="ECO:0000259" key="3">
    <source>
        <dbReference type="Pfam" id="PF01551"/>
    </source>
</evidence>
<feature type="transmembrane region" description="Helical" evidence="2">
    <location>
        <begin position="48"/>
        <end position="65"/>
    </location>
</feature>
<dbReference type="Gene3D" id="2.70.70.10">
    <property type="entry name" value="Glucose Permease (Domain IIA)"/>
    <property type="match status" value="1"/>
</dbReference>
<sequence length="256" mass="28693">MKKIIYGFRNWLRRRRKPLYSSDDWGAYANLPQPGKSCAKKKTFGRRLFSRTVWAAVILLSILALRELPDPLGQKIKTDLRYLLTTEWDYQPVVQKVVQLGLRLANVDSNEITVPVFVPQKNSHGLPLPVSGRLVKNFGWVKDDLDGMERYHAGIDIATGEKALVQAVMDGAVKKSGKDACLGEYLLLEHNNGITTLYAQLQNISVKEGDQVKSGQVIGEAGTVGDIKGFGLHFEMREDKKLVDPLKKLQFSGQAW</sequence>
<dbReference type="InterPro" id="IPR011055">
    <property type="entry name" value="Dup_hybrid_motif"/>
</dbReference>
<keyword evidence="2" id="KW-0472">Membrane</keyword>
<organism evidence="4 5">
    <name type="scientific">Desulfofarcimen acetoxidans (strain ATCC 49208 / DSM 771 / KCTC 5769 / VKM B-1644 / 5575)</name>
    <name type="common">Desulfotomaculum acetoxidans</name>
    <dbReference type="NCBI Taxonomy" id="485916"/>
    <lineage>
        <taxon>Bacteria</taxon>
        <taxon>Bacillati</taxon>
        <taxon>Bacillota</taxon>
        <taxon>Clostridia</taxon>
        <taxon>Eubacteriales</taxon>
        <taxon>Peptococcaceae</taxon>
        <taxon>Desulfofarcimen</taxon>
    </lineage>
</organism>
<dbReference type="HOGENOM" id="CLU_029425_10_0_9"/>
<dbReference type="Pfam" id="PF01551">
    <property type="entry name" value="Peptidase_M23"/>
    <property type="match status" value="1"/>
</dbReference>
<dbReference type="eggNOG" id="COG0739">
    <property type="taxonomic scope" value="Bacteria"/>
</dbReference>
<gene>
    <name evidence="4" type="ordered locus">Dtox_3330</name>
</gene>
<proteinExistence type="predicted"/>
<name>C8W5R1_DESAS</name>
<keyword evidence="2" id="KW-0812">Transmembrane</keyword>